<keyword evidence="6 7" id="KW-0472">Membrane</keyword>
<evidence type="ECO:0000313" key="8">
    <source>
        <dbReference type="EMBL" id="AOS45696.1"/>
    </source>
</evidence>
<feature type="transmembrane region" description="Helical" evidence="7">
    <location>
        <begin position="142"/>
        <end position="160"/>
    </location>
</feature>
<feature type="transmembrane region" description="Helical" evidence="7">
    <location>
        <begin position="210"/>
        <end position="229"/>
    </location>
</feature>
<dbReference type="RefSeq" id="WP_069962818.1">
    <property type="nucleotide sequence ID" value="NZ_CP016094.1"/>
</dbReference>
<feature type="transmembrane region" description="Helical" evidence="7">
    <location>
        <begin position="49"/>
        <end position="70"/>
    </location>
</feature>
<dbReference type="Proteomes" id="UP000095228">
    <property type="component" value="Chromosome"/>
</dbReference>
<keyword evidence="5 7" id="KW-1133">Transmembrane helix</keyword>
<keyword evidence="2" id="KW-0813">Transport</keyword>
<evidence type="ECO:0000256" key="1">
    <source>
        <dbReference type="ARBA" id="ARBA00004651"/>
    </source>
</evidence>
<dbReference type="PANTHER" id="PTHR23513:SF9">
    <property type="entry name" value="ENTEROBACTIN EXPORTER ENTS"/>
    <property type="match status" value="1"/>
</dbReference>
<keyword evidence="3" id="KW-1003">Cell membrane</keyword>
<evidence type="ECO:0000313" key="9">
    <source>
        <dbReference type="Proteomes" id="UP000095228"/>
    </source>
</evidence>
<keyword evidence="9" id="KW-1185">Reference proteome</keyword>
<evidence type="ECO:0000256" key="7">
    <source>
        <dbReference type="SAM" id="Phobius"/>
    </source>
</evidence>
<dbReference type="GO" id="GO:0005886">
    <property type="term" value="C:plasma membrane"/>
    <property type="evidence" value="ECO:0007669"/>
    <property type="project" value="UniProtKB-SubCell"/>
</dbReference>
<feature type="transmembrane region" description="Helical" evidence="7">
    <location>
        <begin position="21"/>
        <end position="43"/>
    </location>
</feature>
<reference evidence="8 9" key="1">
    <citation type="submission" date="2016-06" db="EMBL/GenBank/DDBJ databases">
        <title>Three novel species with peptidoglycan cell walls form the new genus Lacunisphaera gen. nov. in the family Opitutaceae of the verrucomicrobial subdivision 4.</title>
        <authorList>
            <person name="Rast P."/>
            <person name="Gloeckner I."/>
            <person name="Jogler M."/>
            <person name="Boedeker C."/>
            <person name="Jeske O."/>
            <person name="Wiegand S."/>
            <person name="Reinhardt R."/>
            <person name="Schumann P."/>
            <person name="Rohde M."/>
            <person name="Spring S."/>
            <person name="Gloeckner F.O."/>
            <person name="Jogler C."/>
        </authorList>
    </citation>
    <scope>NUCLEOTIDE SEQUENCE [LARGE SCALE GENOMIC DNA]</scope>
    <source>
        <strain evidence="8 9">IG16b</strain>
    </source>
</reference>
<evidence type="ECO:0000256" key="5">
    <source>
        <dbReference type="ARBA" id="ARBA00022989"/>
    </source>
</evidence>
<sequence length="454" mass="47898">MTEPAHDPYAALRHAGYRRFLTGNFLANLGRQALGVAAAWQIYQWTNSATALGLVGLMNVVPLIAFVLPAGALADRYDRRLILTRGAAASALLSLALAAVSIWHDQIPALPVLETANGLLRQIALVFERHVDPASLRFDDPALPLLYLIILMQAVVRVLAGPSRASLVPLLIPTKALSNAINWNASAFELSTVIGPALGGLVVALWGYSVVYLFDVLASFSLVVLLIGVRPAVQPRSTAAAAQGALAGVGFMWRNPNILAAMSLDLFAVILGGVTALLPIYADKILHVGPAGLGWLRAAPAAGAIAMAMFTAHRPSARRPGLLMLWSVAGFGASLSLFSLSTVFWLSLVALFFSGCFDNYSVVVRHSLVQLMTPDALRGRVTAVNQLFVGSSNEISALRAGLTAALFGPVVAAGIGGLGTIAVTALIAWLAPTLKNVPPLHQIQTIPDEDERPL</sequence>
<dbReference type="EMBL" id="CP016094">
    <property type="protein sequence ID" value="AOS45696.1"/>
    <property type="molecule type" value="Genomic_DNA"/>
</dbReference>
<feature type="transmembrane region" description="Helical" evidence="7">
    <location>
        <begin position="406"/>
        <end position="431"/>
    </location>
</feature>
<dbReference type="Gene3D" id="1.20.1250.20">
    <property type="entry name" value="MFS general substrate transporter like domains"/>
    <property type="match status" value="1"/>
</dbReference>
<evidence type="ECO:0000256" key="4">
    <source>
        <dbReference type="ARBA" id="ARBA00022692"/>
    </source>
</evidence>
<keyword evidence="4 7" id="KW-0812">Transmembrane</keyword>
<dbReference type="InterPro" id="IPR011701">
    <property type="entry name" value="MFS"/>
</dbReference>
<dbReference type="CDD" id="cd06173">
    <property type="entry name" value="MFS_MefA_like"/>
    <property type="match status" value="1"/>
</dbReference>
<feature type="transmembrane region" description="Helical" evidence="7">
    <location>
        <begin position="181"/>
        <end position="204"/>
    </location>
</feature>
<evidence type="ECO:0000256" key="2">
    <source>
        <dbReference type="ARBA" id="ARBA00022448"/>
    </source>
</evidence>
<dbReference type="SUPFAM" id="SSF103473">
    <property type="entry name" value="MFS general substrate transporter"/>
    <property type="match status" value="1"/>
</dbReference>
<evidence type="ECO:0000256" key="3">
    <source>
        <dbReference type="ARBA" id="ARBA00022475"/>
    </source>
</evidence>
<dbReference type="OrthoDB" id="9775268at2"/>
<accession>A0A1D8AXS5</accession>
<feature type="transmembrane region" description="Helical" evidence="7">
    <location>
        <begin position="324"/>
        <end position="353"/>
    </location>
</feature>
<evidence type="ECO:0000256" key="6">
    <source>
        <dbReference type="ARBA" id="ARBA00023136"/>
    </source>
</evidence>
<proteinExistence type="predicted"/>
<feature type="transmembrane region" description="Helical" evidence="7">
    <location>
        <begin position="258"/>
        <end position="282"/>
    </location>
</feature>
<dbReference type="InterPro" id="IPR036259">
    <property type="entry name" value="MFS_trans_sf"/>
</dbReference>
<feature type="transmembrane region" description="Helical" evidence="7">
    <location>
        <begin position="82"/>
        <end position="103"/>
    </location>
</feature>
<name>A0A1D8AXS5_9BACT</name>
<organism evidence="8 9">
    <name type="scientific">Lacunisphaera limnophila</name>
    <dbReference type="NCBI Taxonomy" id="1838286"/>
    <lineage>
        <taxon>Bacteria</taxon>
        <taxon>Pseudomonadati</taxon>
        <taxon>Verrucomicrobiota</taxon>
        <taxon>Opitutia</taxon>
        <taxon>Opitutales</taxon>
        <taxon>Opitutaceae</taxon>
        <taxon>Lacunisphaera</taxon>
    </lineage>
</organism>
<dbReference type="GO" id="GO:0022857">
    <property type="term" value="F:transmembrane transporter activity"/>
    <property type="evidence" value="ECO:0007669"/>
    <property type="project" value="InterPro"/>
</dbReference>
<gene>
    <name evidence="8" type="primary">entS</name>
    <name evidence="8" type="ORF">Verru16b_02783</name>
</gene>
<protein>
    <submittedName>
        <fullName evidence="8">Enterobactin exporter EntS</fullName>
    </submittedName>
</protein>
<dbReference type="KEGG" id="obg:Verru16b_02783"/>
<dbReference type="PANTHER" id="PTHR23513">
    <property type="entry name" value="INTEGRAL MEMBRANE EFFLUX PROTEIN-RELATED"/>
    <property type="match status" value="1"/>
</dbReference>
<dbReference type="AlphaFoldDB" id="A0A1D8AXS5"/>
<comment type="subcellular location">
    <subcellularLocation>
        <location evidence="1">Cell membrane</location>
        <topology evidence="1">Multi-pass membrane protein</topology>
    </subcellularLocation>
</comment>
<dbReference type="Pfam" id="PF07690">
    <property type="entry name" value="MFS_1"/>
    <property type="match status" value="1"/>
</dbReference>
<feature type="transmembrane region" description="Helical" evidence="7">
    <location>
        <begin position="294"/>
        <end position="312"/>
    </location>
</feature>